<protein>
    <submittedName>
        <fullName evidence="1">Abortive infection system antitoxin AbiGi family protein</fullName>
    </submittedName>
</protein>
<accession>A0ABT7DHW1</accession>
<dbReference type="EMBL" id="JARWAF010000023">
    <property type="protein sequence ID" value="MDJ1645401.1"/>
    <property type="molecule type" value="Genomic_DNA"/>
</dbReference>
<dbReference type="Proteomes" id="UP001237194">
    <property type="component" value="Unassembled WGS sequence"/>
</dbReference>
<reference evidence="1 2" key="1">
    <citation type="submission" date="2023-04" db="EMBL/GenBank/DDBJ databases">
        <title>A novel species of the genus Streptomyces: Streptomyces pakalii sp. nov. isolated from a Mexican soil jungle.</title>
        <authorList>
            <person name="Chavez-Hernandez M.A."/>
            <person name="Ortiz-Alvarez J."/>
            <person name="Villa-Tanaca L."/>
            <person name="Hernandez-Rodriguez C."/>
        </authorList>
    </citation>
    <scope>NUCLEOTIDE SEQUENCE [LARGE SCALE GENOMIC DNA]</scope>
    <source>
        <strain evidence="1 2">ENCB-J15</strain>
    </source>
</reference>
<dbReference type="Pfam" id="PF10899">
    <property type="entry name" value="AbiGi"/>
    <property type="match status" value="1"/>
</dbReference>
<dbReference type="InterPro" id="IPR021223">
    <property type="entry name" value="AbiGi"/>
</dbReference>
<proteinExistence type="predicted"/>
<gene>
    <name evidence="1" type="ORF">P5W92_34085</name>
</gene>
<sequence length="249" mass="28359">MPSIEDLLHRRTDLSAFVVHFTRTTARATASENLKAMLDDRVIEARSVFGMAARLAEKYEVIADTQRTVCFTETPLEHAWMMCEKIPNRTMSFSGYGLAFTRTFARRMGANPVWYLDITPGHDWLTGPINNMVSDVEKIAGDPFKGGADAAAEADVLRLTPFIEQMGAPLGRRKEFWWEREWRHVGDFDFRFGHLVVVFAPEEEHDEFEEHMREIKVKGRLPSLVDASWGLERMIAALAQVSEPGPFPE</sequence>
<evidence type="ECO:0000313" key="1">
    <source>
        <dbReference type="EMBL" id="MDJ1645401.1"/>
    </source>
</evidence>
<evidence type="ECO:0000313" key="2">
    <source>
        <dbReference type="Proteomes" id="UP001237194"/>
    </source>
</evidence>
<keyword evidence="2" id="KW-1185">Reference proteome</keyword>
<comment type="caution">
    <text evidence="1">The sequence shown here is derived from an EMBL/GenBank/DDBJ whole genome shotgun (WGS) entry which is preliminary data.</text>
</comment>
<organism evidence="1 2">
    <name type="scientific">Streptomyces pakalii</name>
    <dbReference type="NCBI Taxonomy" id="3036494"/>
    <lineage>
        <taxon>Bacteria</taxon>
        <taxon>Bacillati</taxon>
        <taxon>Actinomycetota</taxon>
        <taxon>Actinomycetes</taxon>
        <taxon>Kitasatosporales</taxon>
        <taxon>Streptomycetaceae</taxon>
        <taxon>Streptomyces</taxon>
    </lineage>
</organism>
<dbReference type="RefSeq" id="WP_283901392.1">
    <property type="nucleotide sequence ID" value="NZ_JARWAF010000023.1"/>
</dbReference>
<name>A0ABT7DHW1_9ACTN</name>